<evidence type="ECO:0000256" key="1">
    <source>
        <dbReference type="SAM" id="MobiDB-lite"/>
    </source>
</evidence>
<evidence type="ECO:0000313" key="2">
    <source>
        <dbReference type="EMBL" id="CAB4863103.1"/>
    </source>
</evidence>
<sequence>MTIRSLFKAFGKDGGDFGNFEVINVNTTTVLGDEVGTLLPVGTFQRLAGQRPEAAQDWEESNNPKDAKTSTKQSAQHWPTLNDTTTALDDGGGKGVALFVSAAHLVALFNEGTLRHEVLTPSDYANSDETEGDAHCAAENPRCGVDPVGPAESDEAHEAQYEKDGNPSLNAVRVFRRGLHAGVIFRNARERDGCAVFFISAHWRSPTQNAARAKMPMPNESATNPSATGPSPPMPTPPMLLGF</sequence>
<name>A0A6J7D7P2_9ZZZZ</name>
<organism evidence="2">
    <name type="scientific">freshwater metagenome</name>
    <dbReference type="NCBI Taxonomy" id="449393"/>
    <lineage>
        <taxon>unclassified sequences</taxon>
        <taxon>metagenomes</taxon>
        <taxon>ecological metagenomes</taxon>
    </lineage>
</organism>
<feature type="region of interest" description="Disordered" evidence="1">
    <location>
        <begin position="214"/>
        <end position="243"/>
    </location>
</feature>
<accession>A0A6J7D7P2</accession>
<feature type="compositionally biased region" description="Pro residues" evidence="1">
    <location>
        <begin position="230"/>
        <end position="243"/>
    </location>
</feature>
<protein>
    <submittedName>
        <fullName evidence="2">Unannotated protein</fullName>
    </submittedName>
</protein>
<feature type="compositionally biased region" description="Polar residues" evidence="1">
    <location>
        <begin position="70"/>
        <end position="86"/>
    </location>
</feature>
<dbReference type="EMBL" id="CAFBLN010000008">
    <property type="protein sequence ID" value="CAB4863103.1"/>
    <property type="molecule type" value="Genomic_DNA"/>
</dbReference>
<dbReference type="AlphaFoldDB" id="A0A6J7D7P2"/>
<proteinExistence type="predicted"/>
<feature type="region of interest" description="Disordered" evidence="1">
    <location>
        <begin position="50"/>
        <end position="86"/>
    </location>
</feature>
<gene>
    <name evidence="2" type="ORF">UFOPK3381_00371</name>
</gene>
<reference evidence="2" key="1">
    <citation type="submission" date="2020-05" db="EMBL/GenBank/DDBJ databases">
        <authorList>
            <person name="Chiriac C."/>
            <person name="Salcher M."/>
            <person name="Ghai R."/>
            <person name="Kavagutti S V."/>
        </authorList>
    </citation>
    <scope>NUCLEOTIDE SEQUENCE</scope>
</reference>